<name>A0ABT9XMW1_9BACL</name>
<dbReference type="PANTHER" id="PTHR30136">
    <property type="entry name" value="HELIX-TURN-HELIX TRANSCRIPTIONAL REGULATOR, ICLR FAMILY"/>
    <property type="match status" value="1"/>
</dbReference>
<evidence type="ECO:0000256" key="3">
    <source>
        <dbReference type="ARBA" id="ARBA00023163"/>
    </source>
</evidence>
<evidence type="ECO:0000313" key="7">
    <source>
        <dbReference type="Proteomes" id="UP001232973"/>
    </source>
</evidence>
<dbReference type="PROSITE" id="PS51077">
    <property type="entry name" value="HTH_ICLR"/>
    <property type="match status" value="1"/>
</dbReference>
<dbReference type="SUPFAM" id="SSF46785">
    <property type="entry name" value="Winged helix' DNA-binding domain"/>
    <property type="match status" value="1"/>
</dbReference>
<dbReference type="InterPro" id="IPR014757">
    <property type="entry name" value="Tscrpt_reg_IclR_C"/>
</dbReference>
<dbReference type="Gene3D" id="3.30.450.40">
    <property type="match status" value="1"/>
</dbReference>
<dbReference type="Pfam" id="PF01614">
    <property type="entry name" value="IclR_C"/>
    <property type="match status" value="1"/>
</dbReference>
<dbReference type="Proteomes" id="UP001232973">
    <property type="component" value="Unassembled WGS sequence"/>
</dbReference>
<feature type="domain" description="IclR-ED" evidence="5">
    <location>
        <begin position="71"/>
        <end position="250"/>
    </location>
</feature>
<evidence type="ECO:0000313" key="6">
    <source>
        <dbReference type="EMBL" id="MDQ0191465.1"/>
    </source>
</evidence>
<dbReference type="Pfam" id="PF09339">
    <property type="entry name" value="HTH_IclR"/>
    <property type="match status" value="1"/>
</dbReference>
<dbReference type="RefSeq" id="WP_274454810.1">
    <property type="nucleotide sequence ID" value="NZ_CP067097.1"/>
</dbReference>
<reference evidence="6 7" key="1">
    <citation type="submission" date="2023-07" db="EMBL/GenBank/DDBJ databases">
        <title>Genomic Encyclopedia of Type Strains, Phase IV (KMG-IV): sequencing the most valuable type-strain genomes for metagenomic binning, comparative biology and taxonomic classification.</title>
        <authorList>
            <person name="Goeker M."/>
        </authorList>
    </citation>
    <scope>NUCLEOTIDE SEQUENCE [LARGE SCALE GENOMIC DNA]</scope>
    <source>
        <strain evidence="6 7">DSM 4006</strain>
    </source>
</reference>
<dbReference type="PROSITE" id="PS51078">
    <property type="entry name" value="ICLR_ED"/>
    <property type="match status" value="1"/>
</dbReference>
<evidence type="ECO:0000256" key="2">
    <source>
        <dbReference type="ARBA" id="ARBA00023125"/>
    </source>
</evidence>
<accession>A0ABT9XMW1</accession>
<dbReference type="InterPro" id="IPR036390">
    <property type="entry name" value="WH_DNA-bd_sf"/>
</dbReference>
<evidence type="ECO:0000259" key="4">
    <source>
        <dbReference type="PROSITE" id="PS51077"/>
    </source>
</evidence>
<sequence length="264" mass="30029">MQTEYADHSIRVFKKIAMVLDYITDAKDPISVTAMAKELKLPRATLYRILDALEKEDILVRSESSYRLGNRLLYWAVDTLNHYSLRDLIRPHIERLSDETGLTSSFYIRVQASRVCMDRVDGRTDHRPYVRVGQHLPLHVGAPGHVLVAWLPDDERANILAQSEEHYPGLARDPKGIDWERIRQEKWAFSSAEHFRNIASLCSPILDGEGQPAGAISISGPLDHLNVDNFTTYLPLLTNVTSELTRFISRMPGLYAQEMVRGGF</sequence>
<dbReference type="InterPro" id="IPR050707">
    <property type="entry name" value="HTH_MetabolicPath_Reg"/>
</dbReference>
<dbReference type="InterPro" id="IPR029016">
    <property type="entry name" value="GAF-like_dom_sf"/>
</dbReference>
<comment type="caution">
    <text evidence="6">The sequence shown here is derived from an EMBL/GenBank/DDBJ whole genome shotgun (WGS) entry which is preliminary data.</text>
</comment>
<dbReference type="EMBL" id="JAUSTP010000045">
    <property type="protein sequence ID" value="MDQ0191465.1"/>
    <property type="molecule type" value="Genomic_DNA"/>
</dbReference>
<dbReference type="PANTHER" id="PTHR30136:SF39">
    <property type="entry name" value="TRANSCRIPTIONAL REGULATORY PROTEIN"/>
    <property type="match status" value="1"/>
</dbReference>
<evidence type="ECO:0000256" key="1">
    <source>
        <dbReference type="ARBA" id="ARBA00023015"/>
    </source>
</evidence>
<dbReference type="Gene3D" id="1.10.10.10">
    <property type="entry name" value="Winged helix-like DNA-binding domain superfamily/Winged helix DNA-binding domain"/>
    <property type="match status" value="1"/>
</dbReference>
<dbReference type="SUPFAM" id="SSF55781">
    <property type="entry name" value="GAF domain-like"/>
    <property type="match status" value="1"/>
</dbReference>
<proteinExistence type="predicted"/>
<keyword evidence="2 6" id="KW-0238">DNA-binding</keyword>
<feature type="domain" description="HTH iclR-type" evidence="4">
    <location>
        <begin position="10"/>
        <end position="70"/>
    </location>
</feature>
<dbReference type="SMART" id="SM00346">
    <property type="entry name" value="HTH_ICLR"/>
    <property type="match status" value="1"/>
</dbReference>
<evidence type="ECO:0000259" key="5">
    <source>
        <dbReference type="PROSITE" id="PS51078"/>
    </source>
</evidence>
<keyword evidence="1" id="KW-0805">Transcription regulation</keyword>
<dbReference type="InterPro" id="IPR036388">
    <property type="entry name" value="WH-like_DNA-bd_sf"/>
</dbReference>
<dbReference type="InterPro" id="IPR005471">
    <property type="entry name" value="Tscrpt_reg_IclR_N"/>
</dbReference>
<organism evidence="6 7">
    <name type="scientific">Alicyclobacillus cycloheptanicus</name>
    <dbReference type="NCBI Taxonomy" id="1457"/>
    <lineage>
        <taxon>Bacteria</taxon>
        <taxon>Bacillati</taxon>
        <taxon>Bacillota</taxon>
        <taxon>Bacilli</taxon>
        <taxon>Bacillales</taxon>
        <taxon>Alicyclobacillaceae</taxon>
        <taxon>Alicyclobacillus</taxon>
    </lineage>
</organism>
<protein>
    <submittedName>
        <fullName evidence="6">DNA-binding IclR family transcriptional regulator</fullName>
    </submittedName>
</protein>
<keyword evidence="7" id="KW-1185">Reference proteome</keyword>
<gene>
    <name evidence="6" type="ORF">J2S03_003336</name>
</gene>
<keyword evidence="3" id="KW-0804">Transcription</keyword>
<dbReference type="GO" id="GO:0003677">
    <property type="term" value="F:DNA binding"/>
    <property type="evidence" value="ECO:0007669"/>
    <property type="project" value="UniProtKB-KW"/>
</dbReference>